<accession>A0A8J9VF70</accession>
<dbReference type="InterPro" id="IPR036398">
    <property type="entry name" value="CA_dom_sf"/>
</dbReference>
<dbReference type="EMBL" id="OV170225">
    <property type="protein sequence ID" value="CAH0725270.1"/>
    <property type="molecule type" value="Genomic_DNA"/>
</dbReference>
<evidence type="ECO:0000259" key="2">
    <source>
        <dbReference type="SMART" id="SM01057"/>
    </source>
</evidence>
<dbReference type="InterPro" id="IPR001148">
    <property type="entry name" value="CA_dom"/>
</dbReference>
<comment type="similarity">
    <text evidence="1">Belongs to the alpha-carbonic anhydrase family.</text>
</comment>
<dbReference type="SUPFAM" id="SSF51069">
    <property type="entry name" value="Carbonic anhydrase"/>
    <property type="match status" value="1"/>
</dbReference>
<dbReference type="GO" id="GO:0004089">
    <property type="term" value="F:carbonate dehydratase activity"/>
    <property type="evidence" value="ECO:0007669"/>
    <property type="project" value="InterPro"/>
</dbReference>
<dbReference type="InterPro" id="IPR023561">
    <property type="entry name" value="Carbonic_anhydrase_a-class"/>
</dbReference>
<keyword evidence="4" id="KW-1185">Reference proteome</keyword>
<dbReference type="Pfam" id="PF00194">
    <property type="entry name" value="Carb_anhydrase"/>
    <property type="match status" value="1"/>
</dbReference>
<sequence length="330" mass="38817">MLKLALPPPEEEEQVEEEVKKDIPPYGTNEWIHYWSELEGDLPSPIDVSITGSLKYSCPDLIWYNFDVYPHKVKLTNTGYTGAKWRTERPYLEGGPFLEKHVFSQIHFHWGKNMMEGSDHSVDKRKYPGEMQATFFRSEYMTQEEALRHPDGVVVICFIIKYSVNPDNRLQWVIEGFPRIREAQTNTRIGPYPMSRLIPMFFEDYFLYWGSLTSVKGDSYVVRWMVPRATLYASYEQMKEFRKLWNPWDEPNTGNFRPLQEKRTRHLFFISPRWSQYNSLLPIPRIPEPSISILSPAYLANPWMLPAKNAYMLIDSQPNANGNEEKSNNK</sequence>
<organism evidence="3 4">
    <name type="scientific">Brenthis ino</name>
    <name type="common">lesser marbled fritillary</name>
    <dbReference type="NCBI Taxonomy" id="405034"/>
    <lineage>
        <taxon>Eukaryota</taxon>
        <taxon>Metazoa</taxon>
        <taxon>Ecdysozoa</taxon>
        <taxon>Arthropoda</taxon>
        <taxon>Hexapoda</taxon>
        <taxon>Insecta</taxon>
        <taxon>Pterygota</taxon>
        <taxon>Neoptera</taxon>
        <taxon>Endopterygota</taxon>
        <taxon>Lepidoptera</taxon>
        <taxon>Glossata</taxon>
        <taxon>Ditrysia</taxon>
        <taxon>Papilionoidea</taxon>
        <taxon>Nymphalidae</taxon>
        <taxon>Heliconiinae</taxon>
        <taxon>Argynnini</taxon>
        <taxon>Brenthis</taxon>
    </lineage>
</organism>
<dbReference type="AlphaFoldDB" id="A0A8J9VF70"/>
<feature type="non-terminal residue" evidence="3">
    <location>
        <position position="330"/>
    </location>
</feature>
<dbReference type="Gene3D" id="3.10.200.10">
    <property type="entry name" value="Alpha carbonic anhydrase"/>
    <property type="match status" value="1"/>
</dbReference>
<protein>
    <recommendedName>
        <fullName evidence="2">Alpha-carbonic anhydrase domain-containing protein</fullName>
    </recommendedName>
</protein>
<gene>
    <name evidence="3" type="ORF">BINO364_LOCUS10872</name>
</gene>
<name>A0A8J9VF70_9NEOP</name>
<dbReference type="OrthoDB" id="429145at2759"/>
<dbReference type="PANTHER" id="PTHR18952:SF233">
    <property type="entry name" value="CARBONIC ANHYDRASE 14"/>
    <property type="match status" value="1"/>
</dbReference>
<dbReference type="CDD" id="cd00326">
    <property type="entry name" value="alpha_CA"/>
    <property type="match status" value="1"/>
</dbReference>
<reference evidence="3" key="1">
    <citation type="submission" date="2021-12" db="EMBL/GenBank/DDBJ databases">
        <authorList>
            <person name="Martin H S."/>
        </authorList>
    </citation>
    <scope>NUCLEOTIDE SEQUENCE</scope>
</reference>
<evidence type="ECO:0000256" key="1">
    <source>
        <dbReference type="ARBA" id="ARBA00010718"/>
    </source>
</evidence>
<feature type="domain" description="Alpha-carbonic anhydrase" evidence="2">
    <location>
        <begin position="26"/>
        <end position="268"/>
    </location>
</feature>
<dbReference type="GO" id="GO:0008270">
    <property type="term" value="F:zinc ion binding"/>
    <property type="evidence" value="ECO:0007669"/>
    <property type="project" value="InterPro"/>
</dbReference>
<dbReference type="SMART" id="SM01057">
    <property type="entry name" value="Carb_anhydrase"/>
    <property type="match status" value="1"/>
</dbReference>
<evidence type="ECO:0000313" key="4">
    <source>
        <dbReference type="Proteomes" id="UP000838878"/>
    </source>
</evidence>
<dbReference type="Proteomes" id="UP000838878">
    <property type="component" value="Chromosome 5"/>
</dbReference>
<evidence type="ECO:0000313" key="3">
    <source>
        <dbReference type="EMBL" id="CAH0725270.1"/>
    </source>
</evidence>
<dbReference type="PANTHER" id="PTHR18952">
    <property type="entry name" value="CARBONIC ANHYDRASE"/>
    <property type="match status" value="1"/>
</dbReference>
<proteinExistence type="inferred from homology"/>
<dbReference type="GO" id="GO:0005737">
    <property type="term" value="C:cytoplasm"/>
    <property type="evidence" value="ECO:0007669"/>
    <property type="project" value="TreeGrafter"/>
</dbReference>